<dbReference type="Proteomes" id="UP000298061">
    <property type="component" value="Unassembled WGS sequence"/>
</dbReference>
<dbReference type="EMBL" id="SFCI01002622">
    <property type="protein sequence ID" value="TFY73694.1"/>
    <property type="molecule type" value="Genomic_DNA"/>
</dbReference>
<keyword evidence="3" id="KW-1185">Reference proteome</keyword>
<proteinExistence type="predicted"/>
<dbReference type="InterPro" id="IPR057315">
    <property type="entry name" value="Exo_endo_phos_PGAP2IP_C"/>
</dbReference>
<dbReference type="AlphaFoldDB" id="A0A4Y9ZH02"/>
<evidence type="ECO:0000259" key="1">
    <source>
        <dbReference type="Pfam" id="PF23226"/>
    </source>
</evidence>
<evidence type="ECO:0000313" key="2">
    <source>
        <dbReference type="EMBL" id="TFY73694.1"/>
    </source>
</evidence>
<accession>A0A4Y9ZH02</accession>
<dbReference type="PANTHER" id="PTHR14859:SF1">
    <property type="entry name" value="PGAP2-INTERACTING PROTEIN"/>
    <property type="match status" value="1"/>
</dbReference>
<dbReference type="InterPro" id="IPR051916">
    <property type="entry name" value="GPI-anchor_lipid_remodeler"/>
</dbReference>
<feature type="domain" description="PGAP2IP C-terminal nuclease-like" evidence="1">
    <location>
        <begin position="65"/>
        <end position="178"/>
    </location>
</feature>
<protein>
    <recommendedName>
        <fullName evidence="1">PGAP2IP C-terminal nuclease-like domain-containing protein</fullName>
    </recommendedName>
</protein>
<dbReference type="GO" id="GO:0006506">
    <property type="term" value="P:GPI anchor biosynthetic process"/>
    <property type="evidence" value="ECO:0007669"/>
    <property type="project" value="TreeGrafter"/>
</dbReference>
<organism evidence="2 3">
    <name type="scientific">Hericium alpestre</name>
    <dbReference type="NCBI Taxonomy" id="135208"/>
    <lineage>
        <taxon>Eukaryota</taxon>
        <taxon>Fungi</taxon>
        <taxon>Dikarya</taxon>
        <taxon>Basidiomycota</taxon>
        <taxon>Agaricomycotina</taxon>
        <taxon>Agaricomycetes</taxon>
        <taxon>Russulales</taxon>
        <taxon>Hericiaceae</taxon>
        <taxon>Hericium</taxon>
    </lineage>
</organism>
<comment type="caution">
    <text evidence="2">The sequence shown here is derived from an EMBL/GenBank/DDBJ whole genome shotgun (WGS) entry which is preliminary data.</text>
</comment>
<dbReference type="STRING" id="135208.A0A4Y9ZH02"/>
<dbReference type="GO" id="GO:0016020">
    <property type="term" value="C:membrane"/>
    <property type="evidence" value="ECO:0007669"/>
    <property type="project" value="GOC"/>
</dbReference>
<dbReference type="Pfam" id="PF23226">
    <property type="entry name" value="Exo_endo_phos_PGAP2IP"/>
    <property type="match status" value="2"/>
</dbReference>
<reference evidence="2 3" key="1">
    <citation type="submission" date="2019-02" db="EMBL/GenBank/DDBJ databases">
        <title>Genome sequencing of the rare red list fungi Hericium alpestre (H. flagellum).</title>
        <authorList>
            <person name="Buettner E."/>
            <person name="Kellner H."/>
        </authorList>
    </citation>
    <scope>NUCLEOTIDE SEQUENCE [LARGE SCALE GENOMIC DNA]</scope>
    <source>
        <strain evidence="2 3">DSM 108284</strain>
    </source>
</reference>
<sequence length="229" mass="26883">MRNLIRDMQLDVAGLLETDLHRPVYGNRDLTRVMAEELGYYVDIGPGPNKHTWGAVLLSKVYTPAEETPVDRQLQAMELGRIMAASYPEPVIFLGYVVTDPKAPRPAPYQYMIEDGRVHDIDDEDNDRWCEYIFYRGVYRTAYARVSRSTITDTELQIGQFVVPRYSHPIVNDTREDRYLRAWREDLPVEHWFPDEYYRNSKHPDGVRGHFYHVFDTPLYYKIPEGAVY</sequence>
<evidence type="ECO:0000313" key="3">
    <source>
        <dbReference type="Proteomes" id="UP000298061"/>
    </source>
</evidence>
<dbReference type="GO" id="GO:0005783">
    <property type="term" value="C:endoplasmic reticulum"/>
    <property type="evidence" value="ECO:0007669"/>
    <property type="project" value="TreeGrafter"/>
</dbReference>
<name>A0A4Y9ZH02_9AGAM</name>
<dbReference type="GO" id="GO:0031505">
    <property type="term" value="P:fungal-type cell wall organization"/>
    <property type="evidence" value="ECO:0007669"/>
    <property type="project" value="TreeGrafter"/>
</dbReference>
<gene>
    <name evidence="2" type="ORF">EWM64_g10318</name>
</gene>
<dbReference type="PANTHER" id="PTHR14859">
    <property type="entry name" value="CALCOFLUOR WHITE HYPERSENSITIVE PROTEIN PRECURSOR"/>
    <property type="match status" value="1"/>
</dbReference>
<feature type="domain" description="PGAP2IP C-terminal nuclease-like" evidence="1">
    <location>
        <begin position="1"/>
        <end position="60"/>
    </location>
</feature>
<dbReference type="OrthoDB" id="68581at2759"/>